<keyword evidence="1" id="KW-0812">Transmembrane</keyword>
<feature type="domain" description="Putative Flp pilus-assembly TadG-like N-terminal" evidence="2">
    <location>
        <begin position="18"/>
        <end position="65"/>
    </location>
</feature>
<reference evidence="3 4" key="1">
    <citation type="submission" date="2018-09" db="EMBL/GenBank/DDBJ databases">
        <authorList>
            <person name="Li J."/>
        </authorList>
    </citation>
    <scope>NUCLEOTIDE SEQUENCE [LARGE SCALE GENOMIC DNA]</scope>
    <source>
        <strain evidence="3 4">2129</strain>
    </source>
</reference>
<dbReference type="Pfam" id="PF13400">
    <property type="entry name" value="Tad"/>
    <property type="match status" value="1"/>
</dbReference>
<evidence type="ECO:0000313" key="4">
    <source>
        <dbReference type="Proteomes" id="UP000273001"/>
    </source>
</evidence>
<feature type="transmembrane region" description="Helical" evidence="1">
    <location>
        <begin position="20"/>
        <end position="39"/>
    </location>
</feature>
<evidence type="ECO:0000259" key="2">
    <source>
        <dbReference type="Pfam" id="PF13400"/>
    </source>
</evidence>
<keyword evidence="1" id="KW-1133">Transmembrane helix</keyword>
<dbReference type="EMBL" id="CP032514">
    <property type="protein sequence ID" value="AYD91003.1"/>
    <property type="molecule type" value="Genomic_DNA"/>
</dbReference>
<dbReference type="Proteomes" id="UP000273001">
    <property type="component" value="Chromosome"/>
</dbReference>
<evidence type="ECO:0000313" key="3">
    <source>
        <dbReference type="EMBL" id="AYD91003.1"/>
    </source>
</evidence>
<evidence type="ECO:0000256" key="1">
    <source>
        <dbReference type="SAM" id="Phobius"/>
    </source>
</evidence>
<protein>
    <submittedName>
        <fullName evidence="3">Pilus assembly protein</fullName>
    </submittedName>
</protein>
<dbReference type="InterPro" id="IPR028087">
    <property type="entry name" value="Tad_N"/>
</dbReference>
<keyword evidence="1" id="KW-0472">Membrane</keyword>
<organism evidence="3 4">
    <name type="scientific">Actinomyces lilanjuaniae</name>
    <dbReference type="NCBI Taxonomy" id="2321394"/>
    <lineage>
        <taxon>Bacteria</taxon>
        <taxon>Bacillati</taxon>
        <taxon>Actinomycetota</taxon>
        <taxon>Actinomycetes</taxon>
        <taxon>Actinomycetales</taxon>
        <taxon>Actinomycetaceae</taxon>
        <taxon>Actinomyces</taxon>
    </lineage>
</organism>
<accession>A0ABM6Z7J6</accession>
<proteinExistence type="predicted"/>
<keyword evidence="4" id="KW-1185">Reference proteome</keyword>
<gene>
    <name evidence="3" type="ORF">D5R93_11685</name>
</gene>
<name>A0ABM6Z7J6_9ACTO</name>
<sequence>MTRTARAGARGLLHRQRGSLSVFVVVIAAVLLLLAGLCIEGGRVLNARATLTDQAEQAARSGAQQLADGGVRQGDAVVLDTQAAGLAARSYLAGVGLSGGSEVTVGASTVSVTVERDVPTTMLRLVGLRSVHITSTGEARTATGIYEEDDL</sequence>